<protein>
    <submittedName>
        <fullName evidence="1">Uncharacterized protein</fullName>
    </submittedName>
</protein>
<gene>
    <name evidence="1" type="ORF">PVAP13_4NG315030</name>
</gene>
<comment type="caution">
    <text evidence="1">The sequence shown here is derived from an EMBL/GenBank/DDBJ whole genome shotgun (WGS) entry which is preliminary data.</text>
</comment>
<keyword evidence="2" id="KW-1185">Reference proteome</keyword>
<proteinExistence type="predicted"/>
<evidence type="ECO:0000313" key="2">
    <source>
        <dbReference type="Proteomes" id="UP000823388"/>
    </source>
</evidence>
<organism evidence="1 2">
    <name type="scientific">Panicum virgatum</name>
    <name type="common">Blackwell switchgrass</name>
    <dbReference type="NCBI Taxonomy" id="38727"/>
    <lineage>
        <taxon>Eukaryota</taxon>
        <taxon>Viridiplantae</taxon>
        <taxon>Streptophyta</taxon>
        <taxon>Embryophyta</taxon>
        <taxon>Tracheophyta</taxon>
        <taxon>Spermatophyta</taxon>
        <taxon>Magnoliopsida</taxon>
        <taxon>Liliopsida</taxon>
        <taxon>Poales</taxon>
        <taxon>Poaceae</taxon>
        <taxon>PACMAD clade</taxon>
        <taxon>Panicoideae</taxon>
        <taxon>Panicodae</taxon>
        <taxon>Paniceae</taxon>
        <taxon>Panicinae</taxon>
        <taxon>Panicum</taxon>
        <taxon>Panicum sect. Hiantes</taxon>
    </lineage>
</organism>
<dbReference type="AlphaFoldDB" id="A0A8T0THZ0"/>
<reference evidence="1" key="1">
    <citation type="submission" date="2020-05" db="EMBL/GenBank/DDBJ databases">
        <title>WGS assembly of Panicum virgatum.</title>
        <authorList>
            <person name="Lovell J.T."/>
            <person name="Jenkins J."/>
            <person name="Shu S."/>
            <person name="Juenger T.E."/>
            <person name="Schmutz J."/>
        </authorList>
    </citation>
    <scope>NUCLEOTIDE SEQUENCE</scope>
    <source>
        <strain evidence="1">AP13</strain>
    </source>
</reference>
<dbReference type="EMBL" id="CM029044">
    <property type="protein sequence ID" value="KAG2608336.1"/>
    <property type="molecule type" value="Genomic_DNA"/>
</dbReference>
<name>A0A8T0THZ0_PANVG</name>
<dbReference type="Proteomes" id="UP000823388">
    <property type="component" value="Chromosome 4N"/>
</dbReference>
<accession>A0A8T0THZ0</accession>
<evidence type="ECO:0000313" key="1">
    <source>
        <dbReference type="EMBL" id="KAG2608336.1"/>
    </source>
</evidence>
<sequence length="202" mass="23163">MREHSIQDRGPPPFSRWPVGPPELVEYGGAVVEGPPSSGSCQLLLLRAGILLFSRRALFSLNSAPPPPKLSPFPFSFFFTTVKRIQFESDHARSRSPSLTLVWQAIVCFSKWFDLGDLCLFCYGIQVLRSIGLRPLMLFGRLGSGKLQIENIWFLFHTNNVVLTRNEFKYTRSIFFRPWIGNMWLLSINKNLKQFVLELQLV</sequence>